<feature type="chain" id="PRO_5010873893" evidence="1">
    <location>
        <begin position="20"/>
        <end position="258"/>
    </location>
</feature>
<dbReference type="InterPro" id="IPR033399">
    <property type="entry name" value="TP_0789-like"/>
</dbReference>
<organism evidence="3 4">
    <name type="scientific">Geothermobacter hydrogeniphilus</name>
    <dbReference type="NCBI Taxonomy" id="1969733"/>
    <lineage>
        <taxon>Bacteria</taxon>
        <taxon>Pseudomonadati</taxon>
        <taxon>Thermodesulfobacteriota</taxon>
        <taxon>Desulfuromonadia</taxon>
        <taxon>Desulfuromonadales</taxon>
        <taxon>Geothermobacteraceae</taxon>
        <taxon>Geothermobacter</taxon>
    </lineage>
</organism>
<keyword evidence="3" id="KW-0449">Lipoprotein</keyword>
<name>A0A1X0Y680_9BACT</name>
<dbReference type="CDD" id="cd16329">
    <property type="entry name" value="LolA_like"/>
    <property type="match status" value="1"/>
</dbReference>
<dbReference type="EMBL" id="NAAD01000007">
    <property type="protein sequence ID" value="ORJ60619.1"/>
    <property type="molecule type" value="Genomic_DNA"/>
</dbReference>
<keyword evidence="1" id="KW-0732">Signal</keyword>
<dbReference type="STRING" id="1969733.B5V00_07220"/>
<dbReference type="Pfam" id="PF17131">
    <property type="entry name" value="LolA_like"/>
    <property type="match status" value="1"/>
</dbReference>
<evidence type="ECO:0000259" key="2">
    <source>
        <dbReference type="Pfam" id="PF17131"/>
    </source>
</evidence>
<dbReference type="RefSeq" id="WP_085010101.1">
    <property type="nucleotide sequence ID" value="NZ_NAAD01000007.1"/>
</dbReference>
<dbReference type="OrthoDB" id="9803781at2"/>
<gene>
    <name evidence="3" type="ORF">B5V00_07220</name>
</gene>
<dbReference type="Gene3D" id="2.50.20.10">
    <property type="entry name" value="Lipoprotein localisation LolA/LolB/LppX"/>
    <property type="match status" value="1"/>
</dbReference>
<reference evidence="3 4" key="1">
    <citation type="submission" date="2017-03" db="EMBL/GenBank/DDBJ databases">
        <title>Genome sequence of Geothermobacter sp. EPR-M, Deep-Sea Iron Reducer.</title>
        <authorList>
            <person name="Tully B."/>
            <person name="Savalia P."/>
            <person name="Abuyen K."/>
            <person name="Baughan C."/>
            <person name="Romero E."/>
            <person name="Ronkowski C."/>
            <person name="Torres B."/>
            <person name="Tremblay J."/>
            <person name="Trujillo A."/>
            <person name="Tyler M."/>
            <person name="Perez-Rodriguez I."/>
            <person name="Amend J."/>
        </authorList>
    </citation>
    <scope>NUCLEOTIDE SEQUENCE [LARGE SCALE GENOMIC DNA]</scope>
    <source>
        <strain evidence="3 4">EPR-M</strain>
    </source>
</reference>
<evidence type="ECO:0000313" key="3">
    <source>
        <dbReference type="EMBL" id="ORJ60619.1"/>
    </source>
</evidence>
<evidence type="ECO:0000256" key="1">
    <source>
        <dbReference type="SAM" id="SignalP"/>
    </source>
</evidence>
<keyword evidence="4" id="KW-1185">Reference proteome</keyword>
<feature type="domain" description="Uncharacterized protein TP-0789" evidence="2">
    <location>
        <begin position="72"/>
        <end position="251"/>
    </location>
</feature>
<protein>
    <submittedName>
        <fullName evidence="3">Outer membrane lipoprotein-sorting protein</fullName>
    </submittedName>
</protein>
<comment type="caution">
    <text evidence="3">The sequence shown here is derived from an EMBL/GenBank/DDBJ whole genome shotgun (WGS) entry which is preliminary data.</text>
</comment>
<feature type="signal peptide" evidence="1">
    <location>
        <begin position="1"/>
        <end position="19"/>
    </location>
</feature>
<dbReference type="Proteomes" id="UP000193136">
    <property type="component" value="Unassembled WGS sequence"/>
</dbReference>
<accession>A0A1X0Y680</accession>
<sequence>MKRYGILVLLLLWPALALAAPSADEIVARANKAAYYAGKDGQAEVKMTIYDAHGGTRRREFSILRLNVAGEDQKFYVYFKKPSDVRKMAFLVWKHVGGDDDRWLWLPALNLKKRIAPGDKRTSFVGSDFFYEDVSGRGLEEDVHQLVKETDDQWVIKNTPRDPDSVEFSWYQVWIDKATSLPVKAEYYDKEGRLYRRVSAEKIETIQGHPTVVEAVAEDLLAGTRTVNRFSKVKYDIGLKERLFTERFLRRPPREVTR</sequence>
<dbReference type="AlphaFoldDB" id="A0A1X0Y680"/>
<evidence type="ECO:0000313" key="4">
    <source>
        <dbReference type="Proteomes" id="UP000193136"/>
    </source>
</evidence>
<proteinExistence type="predicted"/>